<sequence>MSIDWKNTADDDGYVVIREKQKRKISRLSVLDRNSKESIYSRLFEEIKGKDTDSDE</sequence>
<dbReference type="AlphaFoldDB" id="A0A9D2R7M5"/>
<dbReference type="Proteomes" id="UP000823897">
    <property type="component" value="Unassembled WGS sequence"/>
</dbReference>
<evidence type="ECO:0000313" key="2">
    <source>
        <dbReference type="Proteomes" id="UP000823897"/>
    </source>
</evidence>
<dbReference type="EMBL" id="DWUV01000127">
    <property type="protein sequence ID" value="HJD34231.1"/>
    <property type="molecule type" value="Genomic_DNA"/>
</dbReference>
<reference evidence="1" key="2">
    <citation type="submission" date="2021-04" db="EMBL/GenBank/DDBJ databases">
        <authorList>
            <person name="Gilroy R."/>
        </authorList>
    </citation>
    <scope>NUCLEOTIDE SEQUENCE</scope>
    <source>
        <strain evidence="1">ChiGjej3B3-11674</strain>
    </source>
</reference>
<evidence type="ECO:0000313" key="1">
    <source>
        <dbReference type="EMBL" id="HJD34231.1"/>
    </source>
</evidence>
<protein>
    <submittedName>
        <fullName evidence="1">Uncharacterized protein</fullName>
    </submittedName>
</protein>
<accession>A0A9D2R7M5</accession>
<gene>
    <name evidence="1" type="ORF">H9911_06815</name>
</gene>
<reference evidence="1" key="1">
    <citation type="journal article" date="2021" name="PeerJ">
        <title>Extensive microbial diversity within the chicken gut microbiome revealed by metagenomics and culture.</title>
        <authorList>
            <person name="Gilroy R."/>
            <person name="Ravi A."/>
            <person name="Getino M."/>
            <person name="Pursley I."/>
            <person name="Horton D.L."/>
            <person name="Alikhan N.F."/>
            <person name="Baker D."/>
            <person name="Gharbi K."/>
            <person name="Hall N."/>
            <person name="Watson M."/>
            <person name="Adriaenssens E.M."/>
            <person name="Foster-Nyarko E."/>
            <person name="Jarju S."/>
            <person name="Secka A."/>
            <person name="Antonio M."/>
            <person name="Oren A."/>
            <person name="Chaudhuri R.R."/>
            <person name="La Ragione R."/>
            <person name="Hildebrand F."/>
            <person name="Pallen M.J."/>
        </authorList>
    </citation>
    <scope>NUCLEOTIDE SEQUENCE</scope>
    <source>
        <strain evidence="1">ChiGjej3B3-11674</strain>
    </source>
</reference>
<name>A0A9D2R7M5_9FIRM</name>
<organism evidence="1 2">
    <name type="scientific">Candidatus Mediterraneibacter tabaqchaliae</name>
    <dbReference type="NCBI Taxonomy" id="2838689"/>
    <lineage>
        <taxon>Bacteria</taxon>
        <taxon>Bacillati</taxon>
        <taxon>Bacillota</taxon>
        <taxon>Clostridia</taxon>
        <taxon>Lachnospirales</taxon>
        <taxon>Lachnospiraceae</taxon>
        <taxon>Mediterraneibacter</taxon>
    </lineage>
</organism>
<comment type="caution">
    <text evidence="1">The sequence shown here is derived from an EMBL/GenBank/DDBJ whole genome shotgun (WGS) entry which is preliminary data.</text>
</comment>
<proteinExistence type="predicted"/>